<organism evidence="2 3">
    <name type="scientific">Adiantum capillus-veneris</name>
    <name type="common">Maidenhair fern</name>
    <dbReference type="NCBI Taxonomy" id="13818"/>
    <lineage>
        <taxon>Eukaryota</taxon>
        <taxon>Viridiplantae</taxon>
        <taxon>Streptophyta</taxon>
        <taxon>Embryophyta</taxon>
        <taxon>Tracheophyta</taxon>
        <taxon>Polypodiopsida</taxon>
        <taxon>Polypodiidae</taxon>
        <taxon>Polypodiales</taxon>
        <taxon>Pteridineae</taxon>
        <taxon>Pteridaceae</taxon>
        <taxon>Vittarioideae</taxon>
        <taxon>Adiantum</taxon>
    </lineage>
</organism>
<evidence type="ECO:0000259" key="1">
    <source>
        <dbReference type="PROSITE" id="PS50164"/>
    </source>
</evidence>
<dbReference type="InterPro" id="IPR035901">
    <property type="entry name" value="GIY-YIG_endonuc_sf"/>
</dbReference>
<dbReference type="SUPFAM" id="SSF82771">
    <property type="entry name" value="GIY-YIG endonuclease"/>
    <property type="match status" value="1"/>
</dbReference>
<keyword evidence="3" id="KW-1185">Reference proteome</keyword>
<dbReference type="InterPro" id="IPR000305">
    <property type="entry name" value="GIY-YIG_endonuc"/>
</dbReference>
<feature type="domain" description="GIY-YIG" evidence="1">
    <location>
        <begin position="5"/>
        <end position="85"/>
    </location>
</feature>
<dbReference type="PANTHER" id="PTHR20208:SF13">
    <property type="entry name" value="STRUCTURE-SPECIFIC ENDONUCLEASE SUBUNIT SLX1"/>
    <property type="match status" value="1"/>
</dbReference>
<dbReference type="InterPro" id="IPR050381">
    <property type="entry name" value="SLX1_endonuclease"/>
</dbReference>
<dbReference type="Proteomes" id="UP000886520">
    <property type="component" value="Chromosome 11"/>
</dbReference>
<accession>A0A9D4UUR2</accession>
<evidence type="ECO:0000313" key="2">
    <source>
        <dbReference type="EMBL" id="KAI5073743.1"/>
    </source>
</evidence>
<protein>
    <recommendedName>
        <fullName evidence="1">GIY-YIG domain-containing protein</fullName>
    </recommendedName>
</protein>
<dbReference type="OrthoDB" id="24645at2759"/>
<comment type="caution">
    <text evidence="2">The sequence shown here is derived from an EMBL/GenBank/DDBJ whole genome shotgun (WGS) entry which is preliminary data.</text>
</comment>
<reference evidence="2" key="1">
    <citation type="submission" date="2021-01" db="EMBL/GenBank/DDBJ databases">
        <title>Adiantum capillus-veneris genome.</title>
        <authorList>
            <person name="Fang Y."/>
            <person name="Liao Q."/>
        </authorList>
    </citation>
    <scope>NUCLEOTIDE SEQUENCE</scope>
    <source>
        <strain evidence="2">H3</strain>
        <tissue evidence="2">Leaf</tissue>
    </source>
</reference>
<dbReference type="AlphaFoldDB" id="A0A9D4UUR2"/>
<name>A0A9D4UUR2_ADICA</name>
<dbReference type="Gene3D" id="3.40.1440.10">
    <property type="entry name" value="GIY-YIG endonuclease"/>
    <property type="match status" value="1"/>
</dbReference>
<dbReference type="EMBL" id="JABFUD020000011">
    <property type="protein sequence ID" value="KAI5073743.1"/>
    <property type="molecule type" value="Genomic_DNA"/>
</dbReference>
<evidence type="ECO:0000313" key="3">
    <source>
        <dbReference type="Proteomes" id="UP000886520"/>
    </source>
</evidence>
<dbReference type="PROSITE" id="PS50164">
    <property type="entry name" value="GIY_YIG"/>
    <property type="match status" value="1"/>
</dbReference>
<gene>
    <name evidence="2" type="ORF">GOP47_0011756</name>
</gene>
<proteinExistence type="predicted"/>
<sequence>MKRLKDWCVYCLLSADCGRTYVGVTSDVHRRIRQHNGELTGGAKAARAGRPWKVVCTVHGFTTFSQACRFEWSWKDVSKRTSHKAERMCTIDTSMVEASPVVGKRRAALERVKSSKDWPCLDIKWHFTHKDV</sequence>
<dbReference type="Pfam" id="PF01541">
    <property type="entry name" value="GIY-YIG"/>
    <property type="match status" value="1"/>
</dbReference>
<dbReference type="PANTHER" id="PTHR20208">
    <property type="entry name" value="STRUCTURE-SPECIFIC ENDONUCLEASE SUBUNIT SLX1"/>
    <property type="match status" value="1"/>
</dbReference>